<reference evidence="1 2" key="1">
    <citation type="submission" date="2015-02" db="EMBL/GenBank/DDBJ databases">
        <title>Draft genome of a novel marine cyanobacterium (Chroococcales) isolated from South Atlantic Ocean.</title>
        <authorList>
            <person name="Rigonato J."/>
            <person name="Alvarenga D.O."/>
            <person name="Branco L.H."/>
            <person name="Varani A.M."/>
            <person name="Brandini F.P."/>
            <person name="Fiore M.F."/>
        </authorList>
    </citation>
    <scope>NUCLEOTIDE SEQUENCE [LARGE SCALE GENOMIC DNA]</scope>
    <source>
        <strain evidence="1 2">CENA595</strain>
    </source>
</reference>
<sequence>MQKYISTTIGIALLPFVCAIATFKSVIAQEYSGCFLITTAGTVVELNKLCTLNDEQTAEPLEFSGLEFQPPIAGLKSAGIQGSVTNRSNKVILLKTIYFQLLANNRVVAASNIQVETGNGLQPGESLSFNAGIGSSIDGLPEDGVKVEVIKYE</sequence>
<organism evidence="1 2">
    <name type="scientific">Aliterella atlantica CENA595</name>
    <dbReference type="NCBI Taxonomy" id="1618023"/>
    <lineage>
        <taxon>Bacteria</taxon>
        <taxon>Bacillati</taxon>
        <taxon>Cyanobacteriota</taxon>
        <taxon>Cyanophyceae</taxon>
        <taxon>Chroococcidiopsidales</taxon>
        <taxon>Aliterellaceae</taxon>
        <taxon>Aliterella</taxon>
    </lineage>
</organism>
<protein>
    <submittedName>
        <fullName evidence="1">Uncharacterized protein</fullName>
    </submittedName>
</protein>
<dbReference type="Proteomes" id="UP000032452">
    <property type="component" value="Unassembled WGS sequence"/>
</dbReference>
<keyword evidence="2" id="KW-1185">Reference proteome</keyword>
<dbReference type="AlphaFoldDB" id="A0A0D8ZPR3"/>
<proteinExistence type="predicted"/>
<dbReference type="InterPro" id="IPR047676">
    <property type="entry name" value="FxLYD_dom"/>
</dbReference>
<dbReference type="EMBL" id="JYON01000019">
    <property type="protein sequence ID" value="KJH70710.1"/>
    <property type="molecule type" value="Genomic_DNA"/>
</dbReference>
<name>A0A0D8ZPR3_9CYAN</name>
<accession>A0A0D8ZPR3</accession>
<dbReference type="OrthoDB" id="423650at2"/>
<dbReference type="NCBIfam" id="NF038353">
    <property type="entry name" value="FxLYD_dom"/>
    <property type="match status" value="1"/>
</dbReference>
<evidence type="ECO:0000313" key="1">
    <source>
        <dbReference type="EMBL" id="KJH70710.1"/>
    </source>
</evidence>
<evidence type="ECO:0000313" key="2">
    <source>
        <dbReference type="Proteomes" id="UP000032452"/>
    </source>
</evidence>
<comment type="caution">
    <text evidence="1">The sequence shown here is derived from an EMBL/GenBank/DDBJ whole genome shotgun (WGS) entry which is preliminary data.</text>
</comment>
<gene>
    <name evidence="1" type="ORF">UH38_16820</name>
</gene>
<dbReference type="RefSeq" id="WP_045055834.1">
    <property type="nucleotide sequence ID" value="NZ_CAWMDP010000006.1"/>
</dbReference>